<sequence>MYLCLISFIPILISLSLIPGYSFELSLMIIVLTPVYFIFMLITLKYIRKDIIAHSARMGRMTARTGFIILAVVPIAILLLAPIAGFVIDFLGFELTVFILWGISSIINITAAILYKTPQKKQEAS</sequence>
<comment type="caution">
    <text evidence="2">The sequence shown here is derived from an EMBL/GenBank/DDBJ whole genome shotgun (WGS) entry which is preliminary data.</text>
</comment>
<reference evidence="2" key="1">
    <citation type="journal article" date="2014" name="Front. Microbiol.">
        <title>High frequency of phylogenetically diverse reductive dehalogenase-homologous genes in deep subseafloor sedimentary metagenomes.</title>
        <authorList>
            <person name="Kawai M."/>
            <person name="Futagami T."/>
            <person name="Toyoda A."/>
            <person name="Takaki Y."/>
            <person name="Nishi S."/>
            <person name="Hori S."/>
            <person name="Arai W."/>
            <person name="Tsubouchi T."/>
            <person name="Morono Y."/>
            <person name="Uchiyama I."/>
            <person name="Ito T."/>
            <person name="Fujiyama A."/>
            <person name="Inagaki F."/>
            <person name="Takami H."/>
        </authorList>
    </citation>
    <scope>NUCLEOTIDE SEQUENCE</scope>
    <source>
        <strain evidence="2">Expedition CK06-06</strain>
    </source>
</reference>
<evidence type="ECO:0000313" key="2">
    <source>
        <dbReference type="EMBL" id="GAF75457.1"/>
    </source>
</evidence>
<evidence type="ECO:0000256" key="1">
    <source>
        <dbReference type="SAM" id="Phobius"/>
    </source>
</evidence>
<name>X0SHW0_9ZZZZ</name>
<keyword evidence="1" id="KW-1133">Transmembrane helix</keyword>
<dbReference type="EMBL" id="BARS01009493">
    <property type="protein sequence ID" value="GAF75457.1"/>
    <property type="molecule type" value="Genomic_DNA"/>
</dbReference>
<keyword evidence="1" id="KW-0472">Membrane</keyword>
<dbReference type="AlphaFoldDB" id="X0SHW0"/>
<protein>
    <submittedName>
        <fullName evidence="2">Uncharacterized protein</fullName>
    </submittedName>
</protein>
<feature type="transmembrane region" description="Helical" evidence="1">
    <location>
        <begin position="26"/>
        <end position="47"/>
    </location>
</feature>
<feature type="transmembrane region" description="Helical" evidence="1">
    <location>
        <begin position="97"/>
        <end position="115"/>
    </location>
</feature>
<feature type="transmembrane region" description="Helical" evidence="1">
    <location>
        <begin position="67"/>
        <end position="91"/>
    </location>
</feature>
<organism evidence="2">
    <name type="scientific">marine sediment metagenome</name>
    <dbReference type="NCBI Taxonomy" id="412755"/>
    <lineage>
        <taxon>unclassified sequences</taxon>
        <taxon>metagenomes</taxon>
        <taxon>ecological metagenomes</taxon>
    </lineage>
</organism>
<gene>
    <name evidence="2" type="ORF">S01H1_17846</name>
</gene>
<keyword evidence="1" id="KW-0812">Transmembrane</keyword>
<proteinExistence type="predicted"/>
<accession>X0SHW0</accession>